<evidence type="ECO:0000256" key="9">
    <source>
        <dbReference type="ARBA" id="ARBA00022989"/>
    </source>
</evidence>
<dbReference type="InterPro" id="IPR023214">
    <property type="entry name" value="HAD_sf"/>
</dbReference>
<dbReference type="Pfam" id="PF13246">
    <property type="entry name" value="Cation_ATPase"/>
    <property type="match status" value="1"/>
</dbReference>
<dbReference type="InterPro" id="IPR050510">
    <property type="entry name" value="Cation_transp_ATPase_P-type"/>
</dbReference>
<dbReference type="InterPro" id="IPR006068">
    <property type="entry name" value="ATPase_P-typ_cation-transptr_C"/>
</dbReference>
<dbReference type="InterPro" id="IPR008250">
    <property type="entry name" value="ATPase_P-typ_transduc_dom_A_sf"/>
</dbReference>
<dbReference type="PRINTS" id="PR00120">
    <property type="entry name" value="HATPASE"/>
</dbReference>
<dbReference type="InterPro" id="IPR004014">
    <property type="entry name" value="ATPase_P-typ_cation-transptr_N"/>
</dbReference>
<reference evidence="13" key="1">
    <citation type="submission" date="2020-11" db="EMBL/GenBank/DDBJ databases">
        <authorList>
            <person name="Konstantinou D."/>
            <person name="Gkelis S."/>
            <person name="Popin R."/>
            <person name="Fewer D."/>
            <person name="Sivonen K."/>
        </authorList>
    </citation>
    <scope>NUCLEOTIDE SEQUENCE</scope>
    <source>
        <strain evidence="13">TAU-MAC 1115</strain>
    </source>
</reference>
<dbReference type="GO" id="GO:0046872">
    <property type="term" value="F:metal ion binding"/>
    <property type="evidence" value="ECO:0007669"/>
    <property type="project" value="UniProtKB-KW"/>
</dbReference>
<organism evidence="13 14">
    <name type="scientific">Leptothoe spongobia TAU-MAC 1115</name>
    <dbReference type="NCBI Taxonomy" id="1967444"/>
    <lineage>
        <taxon>Bacteria</taxon>
        <taxon>Bacillati</taxon>
        <taxon>Cyanobacteriota</taxon>
        <taxon>Cyanophyceae</taxon>
        <taxon>Nodosilineales</taxon>
        <taxon>Cymatolegaceae</taxon>
        <taxon>Leptothoe</taxon>
        <taxon>Leptothoe spongobia</taxon>
    </lineage>
</organism>
<dbReference type="SFLD" id="SFLDS00003">
    <property type="entry name" value="Haloacid_Dehalogenase"/>
    <property type="match status" value="1"/>
</dbReference>
<dbReference type="GO" id="GO:1902600">
    <property type="term" value="P:proton transmembrane transport"/>
    <property type="evidence" value="ECO:0007669"/>
    <property type="project" value="TreeGrafter"/>
</dbReference>
<keyword evidence="6" id="KW-0547">Nucleotide-binding</keyword>
<dbReference type="Proteomes" id="UP000717364">
    <property type="component" value="Unassembled WGS sequence"/>
</dbReference>
<dbReference type="FunFam" id="2.70.150.10:FF:000016">
    <property type="entry name" value="Calcium-transporting P-type ATPase putative"/>
    <property type="match status" value="1"/>
</dbReference>
<dbReference type="SMART" id="SM00831">
    <property type="entry name" value="Cation_ATPase_N"/>
    <property type="match status" value="1"/>
</dbReference>
<keyword evidence="5" id="KW-0479">Metal-binding</keyword>
<feature type="transmembrane region" description="Helical" evidence="11">
    <location>
        <begin position="828"/>
        <end position="846"/>
    </location>
</feature>
<evidence type="ECO:0000256" key="7">
    <source>
        <dbReference type="ARBA" id="ARBA00022840"/>
    </source>
</evidence>
<dbReference type="AlphaFoldDB" id="A0A947DHB6"/>
<sequence>MSHWYQLEADVVTRQINSHLEDGLTTAAAHQRLLRDGPNELIATKGKSPWQVLWEQISEPLVVMLIVAAIISVIVGDLRDAIAILAIVIFNAVLGFRQERKAERAMAALKKLAVPKVRVRRDGQVQECSMEALVRGDLVLLEAGNVVPADGRLVKTVNLQVQEAALTGESAPVDKQATTVFTEEQSLGDRCNMVYHSTTITRGRGTFIVTETGMGTEIGHIARMLQSVETEPTPLQKRLAQLGKVLGAGAIAISLVIATMGLVQGEPLRQMLLTAVSVAVAAVPEGLPAVVTIALALGAERMLKRHALIRHLPAVETLGSVTTICSDKTGTLTENRMTVTVLDIAGQQIDLSNNGSIGNQALRLLLLSGAFCNDASLDNNHAIGDPTETALVTAAAQVGLPKRKLDQLWPRINEIPFDSDRKRMTTCHRCDQPLPDALQQIWQQVVPLNTQAVIFSKGALHSLMTTTDRVWLNNQVQVLTDALRQRIYSAHDRLANQGLRVLGLAFRPMTTVPETDQLEQQLVFLGLMGLMDPARSEVKDAIDLCQTAGIQVVMITGDHPLTAQHIAQTLGITRGISDTILTGQALSKMPVENLDINVTETGVYARVTPEDKLRIVQALQRRGHIVAMTGDGVNDAPALKQADIGVAMGITGTDVAKEAADIVLQDDNFASIVAAVREGRVIYDNIRKFIKYTLAGNVGQLWLLLLAPFLGMPIPLLPIQILWINLIADGLLALALSFEPAERQVMERPPYRPNESIFSRGMGTDILWIGLLLGGVLILVANGYWRNDDPTWQTMVFTTLAFSRIALSEAVRSSSESLFKIGLLSNQKLLGAVLLTFCLQLMVVYVPVCQVFFSTVALSGGQVAIALLLGTISFWAVELKKVVIK</sequence>
<gene>
    <name evidence="13" type="ORF">IXB50_15960</name>
</gene>
<evidence type="ECO:0000256" key="1">
    <source>
        <dbReference type="ARBA" id="ARBA00004651"/>
    </source>
</evidence>
<dbReference type="Gene3D" id="1.20.1110.10">
    <property type="entry name" value="Calcium-transporting ATPase, transmembrane domain"/>
    <property type="match status" value="1"/>
</dbReference>
<dbReference type="SFLD" id="SFLDF00027">
    <property type="entry name" value="p-type_atpase"/>
    <property type="match status" value="1"/>
</dbReference>
<dbReference type="GO" id="GO:0016887">
    <property type="term" value="F:ATP hydrolysis activity"/>
    <property type="evidence" value="ECO:0007669"/>
    <property type="project" value="InterPro"/>
</dbReference>
<dbReference type="PROSITE" id="PS00154">
    <property type="entry name" value="ATPASE_E1_E2"/>
    <property type="match status" value="1"/>
</dbReference>
<evidence type="ECO:0000256" key="4">
    <source>
        <dbReference type="ARBA" id="ARBA00022692"/>
    </source>
</evidence>
<evidence type="ECO:0000313" key="13">
    <source>
        <dbReference type="EMBL" id="MBT9316925.1"/>
    </source>
</evidence>
<keyword evidence="10 11" id="KW-0472">Membrane</keyword>
<dbReference type="GO" id="GO:0005391">
    <property type="term" value="F:P-type sodium:potassium-exchanging transporter activity"/>
    <property type="evidence" value="ECO:0007669"/>
    <property type="project" value="TreeGrafter"/>
</dbReference>
<evidence type="ECO:0000256" key="2">
    <source>
        <dbReference type="ARBA" id="ARBA00005675"/>
    </source>
</evidence>
<evidence type="ECO:0000256" key="11">
    <source>
        <dbReference type="SAM" id="Phobius"/>
    </source>
</evidence>
<dbReference type="Pfam" id="PF00690">
    <property type="entry name" value="Cation_ATPase_N"/>
    <property type="match status" value="1"/>
</dbReference>
<dbReference type="InterPro" id="IPR018303">
    <property type="entry name" value="ATPase_P-typ_P_site"/>
</dbReference>
<accession>A0A947DHB6</accession>
<dbReference type="InterPro" id="IPR023299">
    <property type="entry name" value="ATPase_P-typ_cyto_dom_N"/>
</dbReference>
<evidence type="ECO:0000256" key="6">
    <source>
        <dbReference type="ARBA" id="ARBA00022741"/>
    </source>
</evidence>
<evidence type="ECO:0000256" key="5">
    <source>
        <dbReference type="ARBA" id="ARBA00022723"/>
    </source>
</evidence>
<feature type="transmembrane region" description="Helical" evidence="11">
    <location>
        <begin position="766"/>
        <end position="785"/>
    </location>
</feature>
<keyword evidence="14" id="KW-1185">Reference proteome</keyword>
<feature type="transmembrane region" description="Helical" evidence="11">
    <location>
        <begin position="852"/>
        <end position="877"/>
    </location>
</feature>
<evidence type="ECO:0000256" key="8">
    <source>
        <dbReference type="ARBA" id="ARBA00022967"/>
    </source>
</evidence>
<dbReference type="GO" id="GO:0036376">
    <property type="term" value="P:sodium ion export across plasma membrane"/>
    <property type="evidence" value="ECO:0007669"/>
    <property type="project" value="TreeGrafter"/>
</dbReference>
<comment type="subcellular location">
    <subcellularLocation>
        <location evidence="1">Cell membrane</location>
        <topology evidence="1">Multi-pass membrane protein</topology>
    </subcellularLocation>
</comment>
<keyword evidence="9 11" id="KW-1133">Transmembrane helix</keyword>
<evidence type="ECO:0000313" key="14">
    <source>
        <dbReference type="Proteomes" id="UP000717364"/>
    </source>
</evidence>
<dbReference type="Pfam" id="PF00122">
    <property type="entry name" value="E1-E2_ATPase"/>
    <property type="match status" value="1"/>
</dbReference>
<dbReference type="GO" id="GO:0030007">
    <property type="term" value="P:intracellular potassium ion homeostasis"/>
    <property type="evidence" value="ECO:0007669"/>
    <property type="project" value="TreeGrafter"/>
</dbReference>
<feature type="transmembrane region" description="Helical" evidence="11">
    <location>
        <begin position="271"/>
        <end position="297"/>
    </location>
</feature>
<comment type="caution">
    <text evidence="13">The sequence shown here is derived from an EMBL/GenBank/DDBJ whole genome shotgun (WGS) entry which is preliminary data.</text>
</comment>
<dbReference type="SUPFAM" id="SSF81653">
    <property type="entry name" value="Calcium ATPase, transduction domain A"/>
    <property type="match status" value="1"/>
</dbReference>
<keyword evidence="8" id="KW-1278">Translocase</keyword>
<keyword evidence="7" id="KW-0067">ATP-binding</keyword>
<dbReference type="GO" id="GO:0005886">
    <property type="term" value="C:plasma membrane"/>
    <property type="evidence" value="ECO:0007669"/>
    <property type="project" value="UniProtKB-SubCell"/>
</dbReference>
<dbReference type="FunFam" id="3.40.50.1000:FF:000028">
    <property type="entry name" value="Calcium-transporting P-type ATPase, putative"/>
    <property type="match status" value="1"/>
</dbReference>
<dbReference type="PANTHER" id="PTHR43294">
    <property type="entry name" value="SODIUM/POTASSIUM-TRANSPORTING ATPASE SUBUNIT ALPHA"/>
    <property type="match status" value="1"/>
</dbReference>
<dbReference type="SUPFAM" id="SSF81665">
    <property type="entry name" value="Calcium ATPase, transmembrane domain M"/>
    <property type="match status" value="1"/>
</dbReference>
<evidence type="ECO:0000259" key="12">
    <source>
        <dbReference type="SMART" id="SM00831"/>
    </source>
</evidence>
<dbReference type="Pfam" id="PF00689">
    <property type="entry name" value="Cation_ATPase_C"/>
    <property type="match status" value="1"/>
</dbReference>
<dbReference type="GO" id="GO:0006883">
    <property type="term" value="P:intracellular sodium ion homeostasis"/>
    <property type="evidence" value="ECO:0007669"/>
    <property type="project" value="TreeGrafter"/>
</dbReference>
<protein>
    <submittedName>
        <fullName evidence="13">Cation-translocating P-type ATPase</fullName>
    </submittedName>
</protein>
<dbReference type="InterPro" id="IPR023298">
    <property type="entry name" value="ATPase_P-typ_TM_dom_sf"/>
</dbReference>
<dbReference type="SFLD" id="SFLDG00002">
    <property type="entry name" value="C1.7:_P-type_atpase_like"/>
    <property type="match status" value="1"/>
</dbReference>
<dbReference type="GO" id="GO:1990573">
    <property type="term" value="P:potassium ion import across plasma membrane"/>
    <property type="evidence" value="ECO:0007669"/>
    <property type="project" value="TreeGrafter"/>
</dbReference>
<reference evidence="13" key="2">
    <citation type="journal article" date="2021" name="Mar. Drugs">
        <title>Genome Reduction and Secondary Metabolism of the Marine Sponge-Associated Cyanobacterium Leptothoe.</title>
        <authorList>
            <person name="Konstantinou D."/>
            <person name="Popin R.V."/>
            <person name="Fewer D.P."/>
            <person name="Sivonen K."/>
            <person name="Gkelis S."/>
        </authorList>
    </citation>
    <scope>NUCLEOTIDE SEQUENCE</scope>
    <source>
        <strain evidence="13">TAU-MAC 1115</strain>
    </source>
</reference>
<keyword evidence="4 11" id="KW-0812">Transmembrane</keyword>
<dbReference type="InterPro" id="IPR001757">
    <property type="entry name" value="P_typ_ATPase"/>
</dbReference>
<comment type="similarity">
    <text evidence="2">Belongs to the cation transport ATPase (P-type) (TC 3.A.3) family. Type IIA subfamily.</text>
</comment>
<dbReference type="InterPro" id="IPR044492">
    <property type="entry name" value="P_typ_ATPase_HD_dom"/>
</dbReference>
<dbReference type="SUPFAM" id="SSF56784">
    <property type="entry name" value="HAD-like"/>
    <property type="match status" value="1"/>
</dbReference>
<evidence type="ECO:0000256" key="3">
    <source>
        <dbReference type="ARBA" id="ARBA00022475"/>
    </source>
</evidence>
<dbReference type="NCBIfam" id="TIGR01494">
    <property type="entry name" value="ATPase_P-type"/>
    <property type="match status" value="3"/>
</dbReference>
<feature type="transmembrane region" description="Helical" evidence="11">
    <location>
        <begin position="81"/>
        <end position="97"/>
    </location>
</feature>
<dbReference type="PANTHER" id="PTHR43294:SF20">
    <property type="entry name" value="P-TYPE ATPASE"/>
    <property type="match status" value="1"/>
</dbReference>
<dbReference type="SUPFAM" id="SSF81660">
    <property type="entry name" value="Metal cation-transporting ATPase, ATP-binding domain N"/>
    <property type="match status" value="1"/>
</dbReference>
<dbReference type="Gene3D" id="3.40.50.1000">
    <property type="entry name" value="HAD superfamily/HAD-like"/>
    <property type="match status" value="1"/>
</dbReference>
<dbReference type="RefSeq" id="WP_215609991.1">
    <property type="nucleotide sequence ID" value="NZ_JADOES010000035.1"/>
</dbReference>
<dbReference type="Gene3D" id="2.70.150.10">
    <property type="entry name" value="Calcium-transporting ATPase, cytoplasmic transduction domain A"/>
    <property type="match status" value="1"/>
</dbReference>
<proteinExistence type="inferred from homology"/>
<dbReference type="InterPro" id="IPR059000">
    <property type="entry name" value="ATPase_P-type_domA"/>
</dbReference>
<dbReference type="Pfam" id="PF08282">
    <property type="entry name" value="Hydrolase_3"/>
    <property type="match status" value="1"/>
</dbReference>
<evidence type="ECO:0000256" key="10">
    <source>
        <dbReference type="ARBA" id="ARBA00023136"/>
    </source>
</evidence>
<dbReference type="EMBL" id="JADOES010000035">
    <property type="protein sequence ID" value="MBT9316925.1"/>
    <property type="molecule type" value="Genomic_DNA"/>
</dbReference>
<keyword evidence="3" id="KW-1003">Cell membrane</keyword>
<name>A0A947DHB6_9CYAN</name>
<dbReference type="GO" id="GO:0005524">
    <property type="term" value="F:ATP binding"/>
    <property type="evidence" value="ECO:0007669"/>
    <property type="project" value="UniProtKB-KW"/>
</dbReference>
<feature type="domain" description="Cation-transporting P-type ATPase N-terminal" evidence="12">
    <location>
        <begin position="3"/>
        <end position="77"/>
    </location>
</feature>
<dbReference type="Gene3D" id="3.40.1110.10">
    <property type="entry name" value="Calcium-transporting ATPase, cytoplasmic domain N"/>
    <property type="match status" value="1"/>
</dbReference>
<feature type="transmembrane region" description="Helical" evidence="11">
    <location>
        <begin position="245"/>
        <end position="265"/>
    </location>
</feature>
<feature type="transmembrane region" description="Helical" evidence="11">
    <location>
        <begin position="57"/>
        <end position="75"/>
    </location>
</feature>
<dbReference type="PRINTS" id="PR00119">
    <property type="entry name" value="CATATPASE"/>
</dbReference>
<dbReference type="InterPro" id="IPR036412">
    <property type="entry name" value="HAD-like_sf"/>
</dbReference>